<keyword evidence="1" id="KW-1015">Disulfide bond</keyword>
<dbReference type="PIRSF" id="PIRSF036893">
    <property type="entry name" value="Lipocalin_ApoD"/>
    <property type="match status" value="1"/>
</dbReference>
<dbReference type="SUPFAM" id="SSF50814">
    <property type="entry name" value="Lipocalins"/>
    <property type="match status" value="1"/>
</dbReference>
<dbReference type="GO" id="GO:0000302">
    <property type="term" value="P:response to reactive oxygen species"/>
    <property type="evidence" value="ECO:0007669"/>
    <property type="project" value="TreeGrafter"/>
</dbReference>
<comment type="similarity">
    <text evidence="2">Belongs to the calycin superfamily. Lipocalin family.</text>
</comment>
<protein>
    <submittedName>
        <fullName evidence="3">Uncharacterized protein</fullName>
    </submittedName>
</protein>
<accession>A0AAV2RX56</accession>
<dbReference type="InterPro" id="IPR012674">
    <property type="entry name" value="Calycin"/>
</dbReference>
<dbReference type="EMBL" id="CAXKWB010034018">
    <property type="protein sequence ID" value="CAL4144074.1"/>
    <property type="molecule type" value="Genomic_DNA"/>
</dbReference>
<proteinExistence type="inferred from homology"/>
<dbReference type="GO" id="GO:0005737">
    <property type="term" value="C:cytoplasm"/>
    <property type="evidence" value="ECO:0007669"/>
    <property type="project" value="TreeGrafter"/>
</dbReference>
<name>A0AAV2RX56_MEGNR</name>
<dbReference type="AlphaFoldDB" id="A0AAV2RX56"/>
<evidence type="ECO:0000313" key="3">
    <source>
        <dbReference type="EMBL" id="CAL4144074.1"/>
    </source>
</evidence>
<reference evidence="3 4" key="1">
    <citation type="submission" date="2024-05" db="EMBL/GenBank/DDBJ databases">
        <authorList>
            <person name="Wallberg A."/>
        </authorList>
    </citation>
    <scope>NUCLEOTIDE SEQUENCE [LARGE SCALE GENOMIC DNA]</scope>
</reference>
<evidence type="ECO:0000313" key="4">
    <source>
        <dbReference type="Proteomes" id="UP001497623"/>
    </source>
</evidence>
<keyword evidence="4" id="KW-1185">Reference proteome</keyword>
<dbReference type="GO" id="GO:0006629">
    <property type="term" value="P:lipid metabolic process"/>
    <property type="evidence" value="ECO:0007669"/>
    <property type="project" value="TreeGrafter"/>
</dbReference>
<dbReference type="PRINTS" id="PR01273">
    <property type="entry name" value="INVTBRTCOLOR"/>
</dbReference>
<dbReference type="InterPro" id="IPR003057">
    <property type="entry name" value="Invtbrt_color"/>
</dbReference>
<organism evidence="3 4">
    <name type="scientific">Meganyctiphanes norvegica</name>
    <name type="common">Northern krill</name>
    <name type="synonym">Thysanopoda norvegica</name>
    <dbReference type="NCBI Taxonomy" id="48144"/>
    <lineage>
        <taxon>Eukaryota</taxon>
        <taxon>Metazoa</taxon>
        <taxon>Ecdysozoa</taxon>
        <taxon>Arthropoda</taxon>
        <taxon>Crustacea</taxon>
        <taxon>Multicrustacea</taxon>
        <taxon>Malacostraca</taxon>
        <taxon>Eumalacostraca</taxon>
        <taxon>Eucarida</taxon>
        <taxon>Euphausiacea</taxon>
        <taxon>Euphausiidae</taxon>
        <taxon>Meganyctiphanes</taxon>
    </lineage>
</organism>
<evidence type="ECO:0000256" key="1">
    <source>
        <dbReference type="ARBA" id="ARBA00023157"/>
    </source>
</evidence>
<dbReference type="InterPro" id="IPR022271">
    <property type="entry name" value="Lipocalin_ApoD"/>
</dbReference>
<dbReference type="Proteomes" id="UP001497623">
    <property type="component" value="Unassembled WGS sequence"/>
</dbReference>
<dbReference type="PANTHER" id="PTHR10612:SF62">
    <property type="entry name" value="LIPOCALIN_CYTOSOLIC FATTY-ACID BINDING DOMAIN-CONTAINING PROTEIN"/>
    <property type="match status" value="1"/>
</dbReference>
<dbReference type="Gene3D" id="2.40.128.20">
    <property type="match status" value="1"/>
</dbReference>
<sequence length="230" mass="26253">MEVNLSSQLDSESTSDQQCSSDSQLIMQIMLTFILALLVPLATAQWGTIENGTCPEFSAMDTFDLSKWYGRWYDIFHVHWYFGGTNVACVTADYTEWGNPEEHGLLYQSANSMNLRMLTLETPIQVNSFTYDSGVPGEFITQFGPNPPEDGFPSNFNVLDTNFDSYSCIYNCEQLEENLREVMAFGMSRNKEMDPDDRAQCESLFSDLDLDVSTMVNTKQDKRCIYYPEH</sequence>
<evidence type="ECO:0000256" key="2">
    <source>
        <dbReference type="PIRNR" id="PIRNR036893"/>
    </source>
</evidence>
<dbReference type="GO" id="GO:0031409">
    <property type="term" value="F:pigment binding"/>
    <property type="evidence" value="ECO:0007669"/>
    <property type="project" value="InterPro"/>
</dbReference>
<gene>
    <name evidence="3" type="ORF">MNOR_LOCUS29403</name>
</gene>
<dbReference type="PANTHER" id="PTHR10612">
    <property type="entry name" value="APOLIPOPROTEIN D"/>
    <property type="match status" value="1"/>
</dbReference>
<comment type="caution">
    <text evidence="3">The sequence shown here is derived from an EMBL/GenBank/DDBJ whole genome shotgun (WGS) entry which is preliminary data.</text>
</comment>